<protein>
    <recommendedName>
        <fullName evidence="5">Lipoprotein</fullName>
    </recommendedName>
</protein>
<evidence type="ECO:0000256" key="2">
    <source>
        <dbReference type="SAM" id="SignalP"/>
    </source>
</evidence>
<dbReference type="PROSITE" id="PS51257">
    <property type="entry name" value="PROKAR_LIPOPROTEIN"/>
    <property type="match status" value="1"/>
</dbReference>
<dbReference type="Proteomes" id="UP000520814">
    <property type="component" value="Unassembled WGS sequence"/>
</dbReference>
<dbReference type="AlphaFoldDB" id="A0A7W9SQH5"/>
<name>A0A7W9SQH5_ARMRO</name>
<dbReference type="RefSeq" id="WP_184196874.1">
    <property type="nucleotide sequence ID" value="NZ_JACHGW010000002.1"/>
</dbReference>
<keyword evidence="2" id="KW-0732">Signal</keyword>
<evidence type="ECO:0000256" key="1">
    <source>
        <dbReference type="SAM" id="MobiDB-lite"/>
    </source>
</evidence>
<keyword evidence="4" id="KW-1185">Reference proteome</keyword>
<comment type="caution">
    <text evidence="3">The sequence shown here is derived from an EMBL/GenBank/DDBJ whole genome shotgun (WGS) entry which is preliminary data.</text>
</comment>
<organism evidence="3 4">
    <name type="scientific">Armatimonas rosea</name>
    <dbReference type="NCBI Taxonomy" id="685828"/>
    <lineage>
        <taxon>Bacteria</taxon>
        <taxon>Bacillati</taxon>
        <taxon>Armatimonadota</taxon>
        <taxon>Armatimonadia</taxon>
        <taxon>Armatimonadales</taxon>
        <taxon>Armatimonadaceae</taxon>
        <taxon>Armatimonas</taxon>
    </lineage>
</organism>
<gene>
    <name evidence="3" type="ORF">HNQ39_002751</name>
</gene>
<feature type="chain" id="PRO_5031402429" description="Lipoprotein" evidence="2">
    <location>
        <begin position="23"/>
        <end position="76"/>
    </location>
</feature>
<dbReference type="EMBL" id="JACHGW010000002">
    <property type="protein sequence ID" value="MBB6050960.1"/>
    <property type="molecule type" value="Genomic_DNA"/>
</dbReference>
<feature type="signal peptide" evidence="2">
    <location>
        <begin position="1"/>
        <end position="22"/>
    </location>
</feature>
<accession>A0A7W9SQH5</accession>
<evidence type="ECO:0000313" key="4">
    <source>
        <dbReference type="Proteomes" id="UP000520814"/>
    </source>
</evidence>
<sequence>MPKNLFVIAALALMGMALLAGCGDKGADAPKTPQEVKDFKGGPPPPEAQAKIREMMQKGGGPGGAPPQAGQPPAGR</sequence>
<proteinExistence type="predicted"/>
<evidence type="ECO:0000313" key="3">
    <source>
        <dbReference type="EMBL" id="MBB6050960.1"/>
    </source>
</evidence>
<reference evidence="3 4" key="1">
    <citation type="submission" date="2020-08" db="EMBL/GenBank/DDBJ databases">
        <title>Genomic Encyclopedia of Type Strains, Phase IV (KMG-IV): sequencing the most valuable type-strain genomes for metagenomic binning, comparative biology and taxonomic classification.</title>
        <authorList>
            <person name="Goeker M."/>
        </authorList>
    </citation>
    <scope>NUCLEOTIDE SEQUENCE [LARGE SCALE GENOMIC DNA]</scope>
    <source>
        <strain evidence="3 4">DSM 23562</strain>
    </source>
</reference>
<evidence type="ECO:0008006" key="5">
    <source>
        <dbReference type="Google" id="ProtNLM"/>
    </source>
</evidence>
<feature type="compositionally biased region" description="Low complexity" evidence="1">
    <location>
        <begin position="66"/>
        <end position="76"/>
    </location>
</feature>
<feature type="region of interest" description="Disordered" evidence="1">
    <location>
        <begin position="23"/>
        <end position="76"/>
    </location>
</feature>